<organism evidence="5 6">
    <name type="scientific">Microvirga flocculans</name>
    <dbReference type="NCBI Taxonomy" id="217168"/>
    <lineage>
        <taxon>Bacteria</taxon>
        <taxon>Pseudomonadati</taxon>
        <taxon>Pseudomonadota</taxon>
        <taxon>Alphaproteobacteria</taxon>
        <taxon>Hyphomicrobiales</taxon>
        <taxon>Methylobacteriaceae</taxon>
        <taxon>Microvirga</taxon>
    </lineage>
</organism>
<name>A0A7W6IIL8_9HYPH</name>
<keyword evidence="6" id="KW-1185">Reference proteome</keyword>
<dbReference type="Pfam" id="PF00535">
    <property type="entry name" value="Glycos_transf_2"/>
    <property type="match status" value="1"/>
</dbReference>
<proteinExistence type="inferred from homology"/>
<reference evidence="5 6" key="1">
    <citation type="submission" date="2020-08" db="EMBL/GenBank/DDBJ databases">
        <title>Genomic Encyclopedia of Type Strains, Phase IV (KMG-IV): sequencing the most valuable type-strain genomes for metagenomic binning, comparative biology and taxonomic classification.</title>
        <authorList>
            <person name="Goeker M."/>
        </authorList>
    </citation>
    <scope>NUCLEOTIDE SEQUENCE [LARGE SCALE GENOMIC DNA]</scope>
    <source>
        <strain evidence="5 6">DSM 15743</strain>
    </source>
</reference>
<evidence type="ECO:0000259" key="4">
    <source>
        <dbReference type="Pfam" id="PF00535"/>
    </source>
</evidence>
<keyword evidence="3 5" id="KW-0808">Transferase</keyword>
<dbReference type="EMBL" id="JACIDC010000022">
    <property type="protein sequence ID" value="MBB4042172.1"/>
    <property type="molecule type" value="Genomic_DNA"/>
</dbReference>
<feature type="domain" description="Glycosyltransferase 2-like" evidence="4">
    <location>
        <begin position="7"/>
        <end position="137"/>
    </location>
</feature>
<gene>
    <name evidence="5" type="ORF">GGR34_003859</name>
</gene>
<dbReference type="InterPro" id="IPR006446">
    <property type="entry name" value="RhaTrfase"/>
</dbReference>
<comment type="similarity">
    <text evidence="1">Belongs to the glycosyltransferase 2 family.</text>
</comment>
<evidence type="ECO:0000313" key="5">
    <source>
        <dbReference type="EMBL" id="MBB4042172.1"/>
    </source>
</evidence>
<dbReference type="RefSeq" id="WP_035460078.1">
    <property type="nucleotide sequence ID" value="NZ_JACIDC010000022.1"/>
</dbReference>
<evidence type="ECO:0000313" key="6">
    <source>
        <dbReference type="Proteomes" id="UP000519439"/>
    </source>
</evidence>
<dbReference type="NCBIfam" id="TIGR01556">
    <property type="entry name" value="rhamnosyltran"/>
    <property type="match status" value="1"/>
</dbReference>
<keyword evidence="2 5" id="KW-0328">Glycosyltransferase</keyword>
<accession>A0A7W6IIL8</accession>
<dbReference type="AlphaFoldDB" id="A0A7W6IIL8"/>
<dbReference type="PANTHER" id="PTHR43179">
    <property type="entry name" value="RHAMNOSYLTRANSFERASE WBBL"/>
    <property type="match status" value="1"/>
</dbReference>
<dbReference type="Proteomes" id="UP000519439">
    <property type="component" value="Unassembled WGS sequence"/>
</dbReference>
<dbReference type="CDD" id="cd02526">
    <property type="entry name" value="GT2_RfbF_like"/>
    <property type="match status" value="1"/>
</dbReference>
<sequence length="298" mass="32712">MQILAVAVTYNPDIALLVRVLRSVASQVQGIVLVDNGSGNADDIRRLALESQAQVIDNKSNLGIAAAQNQGLALARGSGFTHILLLDQDTVLAPGVVADLAANLEALEREHGRVAAIGPAYYELNSQKQTRAYRAQGARLSRLSLKDETRPLASDFIIASGSLIPLSVLEKVGAFKEDLFIDLVDVEWCFRAHEAGYKSYLSPTASVEHRLGNGTVRIGSRQVAVHVPIRNYYWVRNALWLARQPYTPLAWRLYFVSRSLAFLATYTTLADKRALRLQLIARGIRDSLRGRLGPLVQG</sequence>
<evidence type="ECO:0000256" key="3">
    <source>
        <dbReference type="ARBA" id="ARBA00022679"/>
    </source>
</evidence>
<dbReference type="InterPro" id="IPR001173">
    <property type="entry name" value="Glyco_trans_2-like"/>
</dbReference>
<dbReference type="InterPro" id="IPR029044">
    <property type="entry name" value="Nucleotide-diphossugar_trans"/>
</dbReference>
<comment type="caution">
    <text evidence="5">The sequence shown here is derived from an EMBL/GenBank/DDBJ whole genome shotgun (WGS) entry which is preliminary data.</text>
</comment>
<protein>
    <submittedName>
        <fullName evidence="5">Rhamnosyltransferase</fullName>
        <ecNumber evidence="5">2.4.1.-</ecNumber>
    </submittedName>
</protein>
<evidence type="ECO:0000256" key="2">
    <source>
        <dbReference type="ARBA" id="ARBA00022676"/>
    </source>
</evidence>
<dbReference type="SUPFAM" id="SSF53448">
    <property type="entry name" value="Nucleotide-diphospho-sugar transferases"/>
    <property type="match status" value="1"/>
</dbReference>
<dbReference type="GO" id="GO:0016757">
    <property type="term" value="F:glycosyltransferase activity"/>
    <property type="evidence" value="ECO:0007669"/>
    <property type="project" value="UniProtKB-KW"/>
</dbReference>
<dbReference type="EC" id="2.4.1.-" evidence="5"/>
<evidence type="ECO:0000256" key="1">
    <source>
        <dbReference type="ARBA" id="ARBA00006739"/>
    </source>
</evidence>
<dbReference type="PANTHER" id="PTHR43179:SF12">
    <property type="entry name" value="GALACTOFURANOSYLTRANSFERASE GLFT2"/>
    <property type="match status" value="1"/>
</dbReference>
<dbReference type="Gene3D" id="3.90.550.10">
    <property type="entry name" value="Spore Coat Polysaccharide Biosynthesis Protein SpsA, Chain A"/>
    <property type="match status" value="1"/>
</dbReference>